<dbReference type="GO" id="GO:2000142">
    <property type="term" value="P:regulation of DNA-templated transcription initiation"/>
    <property type="evidence" value="ECO:0007669"/>
    <property type="project" value="TreeGrafter"/>
</dbReference>
<dbReference type="InterPro" id="IPR000847">
    <property type="entry name" value="LysR_HTH_N"/>
</dbReference>
<name>A0A059KRP3_9BURK</name>
<dbReference type="Proteomes" id="UP000026714">
    <property type="component" value="Unassembled WGS sequence"/>
</dbReference>
<evidence type="ECO:0000313" key="9">
    <source>
        <dbReference type="Proteomes" id="UP000026714"/>
    </source>
</evidence>
<dbReference type="STRING" id="34103.SAMN05421778_10492"/>
<dbReference type="InterPro" id="IPR005119">
    <property type="entry name" value="LysR_subst-bd"/>
</dbReference>
<dbReference type="GO" id="GO:0003700">
    <property type="term" value="F:DNA-binding transcription factor activity"/>
    <property type="evidence" value="ECO:0007669"/>
    <property type="project" value="InterPro"/>
</dbReference>
<keyword evidence="5" id="KW-0804">Transcription</keyword>
<evidence type="ECO:0000256" key="4">
    <source>
        <dbReference type="ARBA" id="ARBA00023159"/>
    </source>
</evidence>
<evidence type="ECO:0000256" key="2">
    <source>
        <dbReference type="ARBA" id="ARBA00023015"/>
    </source>
</evidence>
<evidence type="ECO:0000256" key="6">
    <source>
        <dbReference type="SAM" id="MobiDB-lite"/>
    </source>
</evidence>
<comment type="similarity">
    <text evidence="1">Belongs to the LysR transcriptional regulatory family.</text>
</comment>
<dbReference type="Pfam" id="PF00126">
    <property type="entry name" value="HTH_1"/>
    <property type="match status" value="1"/>
</dbReference>
<dbReference type="InterPro" id="IPR036388">
    <property type="entry name" value="WH-like_DNA-bd_sf"/>
</dbReference>
<dbReference type="eggNOG" id="COG0583">
    <property type="taxonomic scope" value="Bacteria"/>
</dbReference>
<feature type="region of interest" description="Disordered" evidence="6">
    <location>
        <begin position="298"/>
        <end position="324"/>
    </location>
</feature>
<keyword evidence="4" id="KW-0010">Activator</keyword>
<proteinExistence type="inferred from homology"/>
<keyword evidence="2" id="KW-0805">Transcription regulation</keyword>
<dbReference type="PANTHER" id="PTHR30293:SF2">
    <property type="entry name" value="TRANSCRIPTIONAL ACTIVATOR PROTEIN NHAR"/>
    <property type="match status" value="1"/>
</dbReference>
<accession>A0A059KRP3</accession>
<dbReference type="Pfam" id="PF03466">
    <property type="entry name" value="LysR_substrate"/>
    <property type="match status" value="1"/>
</dbReference>
<dbReference type="SUPFAM" id="SSF46785">
    <property type="entry name" value="Winged helix' DNA-binding domain"/>
    <property type="match status" value="1"/>
</dbReference>
<organism evidence="8 9">
    <name type="scientific">Sphaerotilus natans subsp. natans DSM 6575</name>
    <dbReference type="NCBI Taxonomy" id="1286631"/>
    <lineage>
        <taxon>Bacteria</taxon>
        <taxon>Pseudomonadati</taxon>
        <taxon>Pseudomonadota</taxon>
        <taxon>Betaproteobacteria</taxon>
        <taxon>Burkholderiales</taxon>
        <taxon>Sphaerotilaceae</taxon>
        <taxon>Sphaerotilus</taxon>
    </lineage>
</organism>
<feature type="compositionally biased region" description="Basic residues" evidence="6">
    <location>
        <begin position="309"/>
        <end position="324"/>
    </location>
</feature>
<evidence type="ECO:0000256" key="1">
    <source>
        <dbReference type="ARBA" id="ARBA00009437"/>
    </source>
</evidence>
<reference evidence="8 9" key="1">
    <citation type="journal article" date="2014" name="FEMS Microbiol. Ecol.">
        <title>Sphaerotilus natans encrusted with nanoball-shaped Fe(III) oxide minerals formed by nitrate-reducing mixotrophic Fe(II) oxidation.</title>
        <authorList>
            <person name="Park S."/>
            <person name="Kim D.H."/>
            <person name="Lee J.H."/>
            <person name="Hur H.G."/>
        </authorList>
    </citation>
    <scope>NUCLEOTIDE SEQUENCE [LARGE SCALE GENOMIC DNA]</scope>
    <source>
        <strain evidence="8 9">DSM 6575</strain>
    </source>
</reference>
<dbReference type="AlphaFoldDB" id="A0A059KRP3"/>
<sequence length="324" mass="35386">MSLDFSYRHLYYFWVVAREGGISRAAARLGMAVQTVSAQVRELERELGHALLRPAGRGVALTEAGEAAMHQADLIFQLGEQLPERVRGAATQPVRRLQVGVGGGVPKLVTWRLLQPVLDEPDLRLKVVEQPVEDLLADLALHRLDLALVDRAPAPHPGLRLRTWLLGVSPVAWYAPPALREAAQADFPRSLAQVPVLLPLPPATMRQQLDPWFEREGVRPRIAGEFEDSALLKTFGARGLGVFPAAEWVEEDLLARYGVCRIGGCAGVDEPFHAVCAERSVPHPLVARLMASGPVEAGPVLSEPCRAGSARRRASPRASARPRR</sequence>
<evidence type="ECO:0000256" key="3">
    <source>
        <dbReference type="ARBA" id="ARBA00023125"/>
    </source>
</evidence>
<evidence type="ECO:0000259" key="7">
    <source>
        <dbReference type="PROSITE" id="PS50931"/>
    </source>
</evidence>
<feature type="domain" description="HTH lysR-type" evidence="7">
    <location>
        <begin position="5"/>
        <end position="62"/>
    </location>
</feature>
<dbReference type="Gene3D" id="3.40.190.290">
    <property type="match status" value="1"/>
</dbReference>
<dbReference type="Gene3D" id="1.10.10.10">
    <property type="entry name" value="Winged helix-like DNA-binding domain superfamily/Winged helix DNA-binding domain"/>
    <property type="match status" value="1"/>
</dbReference>
<dbReference type="RefSeq" id="WP_076458718.1">
    <property type="nucleotide sequence ID" value="NZ_AZRA01000007.1"/>
</dbReference>
<evidence type="ECO:0000256" key="5">
    <source>
        <dbReference type="ARBA" id="ARBA00023163"/>
    </source>
</evidence>
<dbReference type="GO" id="GO:0003677">
    <property type="term" value="F:DNA binding"/>
    <property type="evidence" value="ECO:0007669"/>
    <property type="project" value="UniProtKB-KW"/>
</dbReference>
<dbReference type="PANTHER" id="PTHR30293">
    <property type="entry name" value="TRANSCRIPTIONAL REGULATORY PROTEIN NAC-RELATED"/>
    <property type="match status" value="1"/>
</dbReference>
<protein>
    <submittedName>
        <fullName evidence="8">LysR family transcriptional regulator</fullName>
    </submittedName>
</protein>
<dbReference type="PATRIC" id="fig|1286631.3.peg.304"/>
<gene>
    <name evidence="8" type="ORF">X805_03090</name>
</gene>
<evidence type="ECO:0000313" key="8">
    <source>
        <dbReference type="EMBL" id="KDB54086.1"/>
    </source>
</evidence>
<dbReference type="InterPro" id="IPR036390">
    <property type="entry name" value="WH_DNA-bd_sf"/>
</dbReference>
<comment type="caution">
    <text evidence="8">The sequence shown here is derived from an EMBL/GenBank/DDBJ whole genome shotgun (WGS) entry which is preliminary data.</text>
</comment>
<dbReference type="PROSITE" id="PS50931">
    <property type="entry name" value="HTH_LYSR"/>
    <property type="match status" value="1"/>
</dbReference>
<keyword evidence="9" id="KW-1185">Reference proteome</keyword>
<keyword evidence="3" id="KW-0238">DNA-binding</keyword>
<dbReference type="EMBL" id="AZRA01000007">
    <property type="protein sequence ID" value="KDB54086.1"/>
    <property type="molecule type" value="Genomic_DNA"/>
</dbReference>
<dbReference type="SUPFAM" id="SSF53850">
    <property type="entry name" value="Periplasmic binding protein-like II"/>
    <property type="match status" value="1"/>
</dbReference>